<dbReference type="Pfam" id="PF00484">
    <property type="entry name" value="Pro_CA"/>
    <property type="match status" value="1"/>
</dbReference>
<reference evidence="7 8" key="1">
    <citation type="submission" date="2020-04" db="EMBL/GenBank/DDBJ databases">
        <title>Ramlibacter sp. G-1-2-2 isolated from soil.</title>
        <authorList>
            <person name="Dahal R.H."/>
        </authorList>
    </citation>
    <scope>NUCLEOTIDE SEQUENCE [LARGE SCALE GENOMIC DNA]</scope>
    <source>
        <strain evidence="7 8">G-1-2-2</strain>
    </source>
</reference>
<dbReference type="InterPro" id="IPR001765">
    <property type="entry name" value="Carbonic_anhydrase"/>
</dbReference>
<evidence type="ECO:0000313" key="7">
    <source>
        <dbReference type="EMBL" id="NML43733.1"/>
    </source>
</evidence>
<evidence type="ECO:0000256" key="4">
    <source>
        <dbReference type="ARBA" id="ARBA00023239"/>
    </source>
</evidence>
<proteinExistence type="inferred from homology"/>
<feature type="binding site" evidence="6">
    <location>
        <position position="57"/>
    </location>
    <ligand>
        <name>Zn(2+)</name>
        <dbReference type="ChEBI" id="CHEBI:29105"/>
    </ligand>
</feature>
<dbReference type="GO" id="GO:0004089">
    <property type="term" value="F:carbonate dehydratase activity"/>
    <property type="evidence" value="ECO:0007669"/>
    <property type="project" value="UniProtKB-EC"/>
</dbReference>
<keyword evidence="4" id="KW-0456">Lyase</keyword>
<organism evidence="7 8">
    <name type="scientific">Ramlibacter agri</name>
    <dbReference type="NCBI Taxonomy" id="2728837"/>
    <lineage>
        <taxon>Bacteria</taxon>
        <taxon>Pseudomonadati</taxon>
        <taxon>Pseudomonadota</taxon>
        <taxon>Betaproteobacteria</taxon>
        <taxon>Burkholderiales</taxon>
        <taxon>Comamonadaceae</taxon>
        <taxon>Ramlibacter</taxon>
    </lineage>
</organism>
<feature type="binding site" evidence="6">
    <location>
        <position position="108"/>
    </location>
    <ligand>
        <name>Zn(2+)</name>
        <dbReference type="ChEBI" id="CHEBI:29105"/>
    </ligand>
</feature>
<dbReference type="InterPro" id="IPR015892">
    <property type="entry name" value="Carbonic_anhydrase_CS"/>
</dbReference>
<keyword evidence="3 6" id="KW-0862">Zinc</keyword>
<comment type="caution">
    <text evidence="7">The sequence shown here is derived from an EMBL/GenBank/DDBJ whole genome shotgun (WGS) entry which is preliminary data.</text>
</comment>
<dbReference type="Gene3D" id="3.40.1050.10">
    <property type="entry name" value="Carbonic anhydrase"/>
    <property type="match status" value="1"/>
</dbReference>
<evidence type="ECO:0000256" key="6">
    <source>
        <dbReference type="PIRSR" id="PIRSR601765-1"/>
    </source>
</evidence>
<comment type="catalytic activity">
    <reaction evidence="5">
        <text>hydrogencarbonate + H(+) = CO2 + H2O</text>
        <dbReference type="Rhea" id="RHEA:10748"/>
        <dbReference type="ChEBI" id="CHEBI:15377"/>
        <dbReference type="ChEBI" id="CHEBI:15378"/>
        <dbReference type="ChEBI" id="CHEBI:16526"/>
        <dbReference type="ChEBI" id="CHEBI:17544"/>
        <dbReference type="EC" id="4.2.1.1"/>
    </reaction>
</comment>
<dbReference type="EMBL" id="JABBFX010000001">
    <property type="protein sequence ID" value="NML43733.1"/>
    <property type="molecule type" value="Genomic_DNA"/>
</dbReference>
<feature type="binding site" evidence="6">
    <location>
        <position position="111"/>
    </location>
    <ligand>
        <name>Zn(2+)</name>
        <dbReference type="ChEBI" id="CHEBI:29105"/>
    </ligand>
</feature>
<evidence type="ECO:0000256" key="2">
    <source>
        <dbReference type="ARBA" id="ARBA00012925"/>
    </source>
</evidence>
<dbReference type="RefSeq" id="WP_169417923.1">
    <property type="nucleotide sequence ID" value="NZ_JABBFX010000001.1"/>
</dbReference>
<protein>
    <recommendedName>
        <fullName evidence="2">carbonic anhydrase</fullName>
        <ecNumber evidence="2">4.2.1.1</ecNumber>
    </recommendedName>
</protein>
<dbReference type="EC" id="4.2.1.1" evidence="2"/>
<dbReference type="GO" id="GO:0015976">
    <property type="term" value="P:carbon utilization"/>
    <property type="evidence" value="ECO:0007669"/>
    <property type="project" value="InterPro"/>
</dbReference>
<feature type="binding site" evidence="6">
    <location>
        <position position="55"/>
    </location>
    <ligand>
        <name>Zn(2+)</name>
        <dbReference type="ChEBI" id="CHEBI:29105"/>
    </ligand>
</feature>
<name>A0A848H556_9BURK</name>
<comment type="cofactor">
    <cofactor evidence="6">
        <name>Zn(2+)</name>
        <dbReference type="ChEBI" id="CHEBI:29105"/>
    </cofactor>
    <text evidence="6">Binds 1 zinc ion per subunit.</text>
</comment>
<dbReference type="InterPro" id="IPR036874">
    <property type="entry name" value="Carbonic_anhydrase_sf"/>
</dbReference>
<sequence length="202" mass="21487">MTAAAASCSADEALQRLKEGNARFIAGQARFPTVQKEVLADLAKGQQPYATVLGCSDSRVPPELVFDASFGELFVVRVAGNVLGPSILGTLQYAGSHLNTPLFVVMGHQGCGAVEAALASRYRGVSHGARIQVLLENIQPALEGLDGSQPPELLLERAVEANVRHAVEAIQAMPEAADARERGMRLVGAVYHLESGRVRFLE</sequence>
<dbReference type="SUPFAM" id="SSF53056">
    <property type="entry name" value="beta-carbonic anhydrase, cab"/>
    <property type="match status" value="1"/>
</dbReference>
<dbReference type="GO" id="GO:0008270">
    <property type="term" value="F:zinc ion binding"/>
    <property type="evidence" value="ECO:0007669"/>
    <property type="project" value="InterPro"/>
</dbReference>
<gene>
    <name evidence="7" type="ORF">HHL11_08230</name>
</gene>
<evidence type="ECO:0000256" key="5">
    <source>
        <dbReference type="ARBA" id="ARBA00048348"/>
    </source>
</evidence>
<accession>A0A848H556</accession>
<keyword evidence="8" id="KW-1185">Reference proteome</keyword>
<dbReference type="AlphaFoldDB" id="A0A848H556"/>
<dbReference type="PROSITE" id="PS00704">
    <property type="entry name" value="PROK_CO2_ANHYDRASE_1"/>
    <property type="match status" value="1"/>
</dbReference>
<keyword evidence="6" id="KW-0479">Metal-binding</keyword>
<dbReference type="PANTHER" id="PTHR11002">
    <property type="entry name" value="CARBONIC ANHYDRASE"/>
    <property type="match status" value="1"/>
</dbReference>
<dbReference type="SMART" id="SM00947">
    <property type="entry name" value="Pro_CA"/>
    <property type="match status" value="1"/>
</dbReference>
<evidence type="ECO:0000256" key="3">
    <source>
        <dbReference type="ARBA" id="ARBA00022833"/>
    </source>
</evidence>
<evidence type="ECO:0000256" key="1">
    <source>
        <dbReference type="ARBA" id="ARBA00006217"/>
    </source>
</evidence>
<dbReference type="PANTHER" id="PTHR11002:SF79">
    <property type="entry name" value="CARBONIC ANHYDRASE 2"/>
    <property type="match status" value="1"/>
</dbReference>
<dbReference type="Proteomes" id="UP000541185">
    <property type="component" value="Unassembled WGS sequence"/>
</dbReference>
<evidence type="ECO:0000313" key="8">
    <source>
        <dbReference type="Proteomes" id="UP000541185"/>
    </source>
</evidence>
<comment type="similarity">
    <text evidence="1">Belongs to the beta-class carbonic anhydrase family.</text>
</comment>